<feature type="repeat" description="TPR" evidence="6">
    <location>
        <begin position="309"/>
        <end position="342"/>
    </location>
</feature>
<dbReference type="InterPro" id="IPR000313">
    <property type="entry name" value="PWWP_dom"/>
</dbReference>
<evidence type="ECO:0000256" key="1">
    <source>
        <dbReference type="ARBA" id="ARBA00004651"/>
    </source>
</evidence>
<dbReference type="PROSITE" id="PS50005">
    <property type="entry name" value="TPR"/>
    <property type="match status" value="1"/>
</dbReference>
<keyword evidence="4 7" id="KW-1133">Transmembrane helix</keyword>
<dbReference type="PATRIC" id="fig|1618446.3.peg.1303"/>
<dbReference type="STRING" id="1618446.UV61_C0016G0014"/>
<keyword evidence="3 7" id="KW-0812">Transmembrane</keyword>
<accession>A0A0G1CJJ2</accession>
<evidence type="ECO:0000256" key="5">
    <source>
        <dbReference type="ARBA" id="ARBA00023136"/>
    </source>
</evidence>
<dbReference type="AlphaFoldDB" id="A0A0G1CJJ2"/>
<dbReference type="InterPro" id="IPR051791">
    <property type="entry name" value="Pra-immunoreactive"/>
</dbReference>
<evidence type="ECO:0000259" key="8">
    <source>
        <dbReference type="PROSITE" id="PS50812"/>
    </source>
</evidence>
<comment type="caution">
    <text evidence="9">The sequence shown here is derived from an EMBL/GenBank/DDBJ whole genome shotgun (WGS) entry which is preliminary data.</text>
</comment>
<evidence type="ECO:0000256" key="2">
    <source>
        <dbReference type="ARBA" id="ARBA00022475"/>
    </source>
</evidence>
<dbReference type="PANTHER" id="PTHR36115:SF4">
    <property type="entry name" value="MEMBRANE PROTEIN"/>
    <property type="match status" value="1"/>
</dbReference>
<feature type="domain" description="PWWP" evidence="8">
    <location>
        <begin position="270"/>
        <end position="341"/>
    </location>
</feature>
<evidence type="ECO:0000256" key="7">
    <source>
        <dbReference type="SAM" id="Phobius"/>
    </source>
</evidence>
<protein>
    <recommendedName>
        <fullName evidence="8">PWWP domain-containing protein</fullName>
    </recommendedName>
</protein>
<dbReference type="Gene3D" id="1.25.40.10">
    <property type="entry name" value="Tetratricopeptide repeat domain"/>
    <property type="match status" value="1"/>
</dbReference>
<dbReference type="Pfam" id="PF06271">
    <property type="entry name" value="RDD"/>
    <property type="match status" value="1"/>
</dbReference>
<feature type="transmembrane region" description="Helical" evidence="7">
    <location>
        <begin position="162"/>
        <end position="189"/>
    </location>
</feature>
<feature type="transmembrane region" description="Helical" evidence="7">
    <location>
        <begin position="116"/>
        <end position="135"/>
    </location>
</feature>
<keyword evidence="5 7" id="KW-0472">Membrane</keyword>
<dbReference type="SMART" id="SM00028">
    <property type="entry name" value="TPR"/>
    <property type="match status" value="3"/>
</dbReference>
<keyword evidence="6" id="KW-0802">TPR repeat</keyword>
<name>A0A0G1CJJ2_9BACT</name>
<evidence type="ECO:0000256" key="3">
    <source>
        <dbReference type="ARBA" id="ARBA00022692"/>
    </source>
</evidence>
<organism evidence="9 10">
    <name type="scientific">Candidatus Gottesmanbacteria bacterium GW2011_GWB1_43_11</name>
    <dbReference type="NCBI Taxonomy" id="1618446"/>
    <lineage>
        <taxon>Bacteria</taxon>
        <taxon>Candidatus Gottesmaniibacteriota</taxon>
    </lineage>
</organism>
<gene>
    <name evidence="9" type="ORF">UV61_C0016G0014</name>
</gene>
<feature type="transmembrane region" description="Helical" evidence="7">
    <location>
        <begin position="20"/>
        <end position="49"/>
    </location>
</feature>
<dbReference type="Pfam" id="PF13414">
    <property type="entry name" value="TPR_11"/>
    <property type="match status" value="1"/>
</dbReference>
<dbReference type="InterPro" id="IPR019734">
    <property type="entry name" value="TPR_rpt"/>
</dbReference>
<dbReference type="Proteomes" id="UP000034050">
    <property type="component" value="Unassembled WGS sequence"/>
</dbReference>
<sequence>MTDAVPQASSSKYVGFGRRFLAFNIDLLLINLITLLIILPLSFSVGFAVGASGAPKSSLSWLNILSGLIGLSTAVGYYVLFWTKQSGQTLGNRLLALRVIKEDGSELDVGTSVIRYIGYVLSGVILGLGYLWVIFDSKKQGWHDKIAKTYVVESGGKSRTGLAIFIVGGIYLLTITAFIGAMFLGIFAINAIKNNPQIKRELPGLAVADYKKNMAPEAKVHYDRYNALVNQAKTISNNSSLPLAEREKRIRPIADEFIGELKTAAQLDPQNPVIWVELGNAYTWPNTVGTKEDSLNAFKKASDLEPNITVYINFVGDTLFDLGRYDEAIQEFERSISISENSGYAHLSLGKAYAKVGKNDLAKQHLQRAIDIFLAENKDNKYDNQIIDARKVIDSLPK</sequence>
<evidence type="ECO:0000256" key="4">
    <source>
        <dbReference type="ARBA" id="ARBA00022989"/>
    </source>
</evidence>
<keyword evidence="2" id="KW-1003">Cell membrane</keyword>
<evidence type="ECO:0000313" key="9">
    <source>
        <dbReference type="EMBL" id="KKS85642.1"/>
    </source>
</evidence>
<evidence type="ECO:0000256" key="6">
    <source>
        <dbReference type="PROSITE-ProRule" id="PRU00339"/>
    </source>
</evidence>
<feature type="transmembrane region" description="Helical" evidence="7">
    <location>
        <begin position="61"/>
        <end position="80"/>
    </location>
</feature>
<comment type="subcellular location">
    <subcellularLocation>
        <location evidence="1">Cell membrane</location>
        <topology evidence="1">Multi-pass membrane protein</topology>
    </subcellularLocation>
</comment>
<dbReference type="InterPro" id="IPR010432">
    <property type="entry name" value="RDD"/>
</dbReference>
<dbReference type="PROSITE" id="PS50812">
    <property type="entry name" value="PWWP"/>
    <property type="match status" value="1"/>
</dbReference>
<reference evidence="9 10" key="1">
    <citation type="journal article" date="2015" name="Nature">
        <title>rRNA introns, odd ribosomes, and small enigmatic genomes across a large radiation of phyla.</title>
        <authorList>
            <person name="Brown C.T."/>
            <person name="Hug L.A."/>
            <person name="Thomas B.C."/>
            <person name="Sharon I."/>
            <person name="Castelle C.J."/>
            <person name="Singh A."/>
            <person name="Wilkins M.J."/>
            <person name="Williams K.H."/>
            <person name="Banfield J.F."/>
        </authorList>
    </citation>
    <scope>NUCLEOTIDE SEQUENCE [LARGE SCALE GENOMIC DNA]</scope>
</reference>
<dbReference type="EMBL" id="LCFD01000016">
    <property type="protein sequence ID" value="KKS85642.1"/>
    <property type="molecule type" value="Genomic_DNA"/>
</dbReference>
<evidence type="ECO:0000313" key="10">
    <source>
        <dbReference type="Proteomes" id="UP000034050"/>
    </source>
</evidence>
<proteinExistence type="predicted"/>
<dbReference type="InterPro" id="IPR011990">
    <property type="entry name" value="TPR-like_helical_dom_sf"/>
</dbReference>
<dbReference type="SUPFAM" id="SSF48452">
    <property type="entry name" value="TPR-like"/>
    <property type="match status" value="1"/>
</dbReference>
<dbReference type="PANTHER" id="PTHR36115">
    <property type="entry name" value="PROLINE-RICH ANTIGEN HOMOLOG-RELATED"/>
    <property type="match status" value="1"/>
</dbReference>
<dbReference type="GO" id="GO:0005886">
    <property type="term" value="C:plasma membrane"/>
    <property type="evidence" value="ECO:0007669"/>
    <property type="project" value="UniProtKB-SubCell"/>
</dbReference>